<comment type="similarity">
    <text evidence="2">Belongs to the outer membrane factor (OMF) (TC 1.B.17) family.</text>
</comment>
<keyword evidence="3" id="KW-0813">Transport</keyword>
<evidence type="ECO:0000256" key="1">
    <source>
        <dbReference type="ARBA" id="ARBA00004442"/>
    </source>
</evidence>
<dbReference type="AlphaFoldDB" id="A0A1H8XZB6"/>
<dbReference type="InterPro" id="IPR003423">
    <property type="entry name" value="OMP_efflux"/>
</dbReference>
<dbReference type="InterPro" id="IPR051906">
    <property type="entry name" value="TolC-like"/>
</dbReference>
<proteinExistence type="inferred from homology"/>
<evidence type="ECO:0000256" key="3">
    <source>
        <dbReference type="ARBA" id="ARBA00022448"/>
    </source>
</evidence>
<keyword evidence="8" id="KW-0175">Coiled coil</keyword>
<keyword evidence="6" id="KW-0472">Membrane</keyword>
<feature type="signal peptide" evidence="9">
    <location>
        <begin position="1"/>
        <end position="29"/>
    </location>
</feature>
<accession>A0A1H8XZB6</accession>
<name>A0A1H8XZB6_9FIRM</name>
<evidence type="ECO:0000256" key="5">
    <source>
        <dbReference type="ARBA" id="ARBA00022692"/>
    </source>
</evidence>
<keyword evidence="5" id="KW-0812">Transmembrane</keyword>
<reference evidence="10 11" key="1">
    <citation type="submission" date="2016-10" db="EMBL/GenBank/DDBJ databases">
        <authorList>
            <person name="de Groot N.N."/>
        </authorList>
    </citation>
    <scope>NUCLEOTIDE SEQUENCE [LARGE SCALE GENOMIC DNA]</scope>
    <source>
        <strain evidence="10 11">DSM 13305</strain>
    </source>
</reference>
<protein>
    <submittedName>
        <fullName evidence="10">Outer membrane protein TolC</fullName>
    </submittedName>
</protein>
<dbReference type="PANTHER" id="PTHR30026:SF20">
    <property type="entry name" value="OUTER MEMBRANE PROTEIN TOLC"/>
    <property type="match status" value="1"/>
</dbReference>
<keyword evidence="4" id="KW-1134">Transmembrane beta strand</keyword>
<organism evidence="10 11">
    <name type="scientific">Propionispora vibrioides</name>
    <dbReference type="NCBI Taxonomy" id="112903"/>
    <lineage>
        <taxon>Bacteria</taxon>
        <taxon>Bacillati</taxon>
        <taxon>Bacillota</taxon>
        <taxon>Negativicutes</taxon>
        <taxon>Selenomonadales</taxon>
        <taxon>Sporomusaceae</taxon>
        <taxon>Propionispora</taxon>
    </lineage>
</organism>
<evidence type="ECO:0000256" key="9">
    <source>
        <dbReference type="SAM" id="SignalP"/>
    </source>
</evidence>
<evidence type="ECO:0000256" key="2">
    <source>
        <dbReference type="ARBA" id="ARBA00007613"/>
    </source>
</evidence>
<evidence type="ECO:0000256" key="6">
    <source>
        <dbReference type="ARBA" id="ARBA00023136"/>
    </source>
</evidence>
<dbReference type="PIRSF" id="PIRSF001892">
    <property type="entry name" value="CyaE"/>
    <property type="match status" value="1"/>
</dbReference>
<sequence length="427" mass="45604">MAKQRVWKNYLVAALSSSVMMLSATTAFADSTELSLDDSIAMALQNNPSIKMAVKDQEKAGYGIDQAKAGKMPSLSLGTSGTHGDTTAGQVGDSFSTSLKLSMPLYTGGKLESTIDQAKINAESAQQGVVKAQEELRLDAANAYYTVLQSQNLVQVNEETVTSLEEHLKTVQAQYEVGTVAKADVLRSEVELANAKQNLTKAKNNYDVAVSSLNNIIGAPLATEHVYKDSLQYAPYDTSLDDSIAMALAKRPEIIQSQYNIAASKAGVEIAKSGNRPTVSMSGSQGWSGSDFPGDNKNWSVGVAANWNVFDSGLTNAQVKGAQAALDKAEEQDAQTRSSIELEVRQNYSSMQEAKERIDTSQVAVNKAEEDLSIAKVKYGAGAGTNLDVIDAQVALTQAKTNYTQALYDYNVNKAKVIKAVALQAGN</sequence>
<keyword evidence="7" id="KW-0998">Cell outer membrane</keyword>
<dbReference type="SUPFAM" id="SSF56954">
    <property type="entry name" value="Outer membrane efflux proteins (OEP)"/>
    <property type="match status" value="1"/>
</dbReference>
<feature type="chain" id="PRO_5011777873" evidence="9">
    <location>
        <begin position="30"/>
        <end position="427"/>
    </location>
</feature>
<evidence type="ECO:0000256" key="7">
    <source>
        <dbReference type="ARBA" id="ARBA00023237"/>
    </source>
</evidence>
<dbReference type="EMBL" id="FODY01000034">
    <property type="protein sequence ID" value="SEP45093.1"/>
    <property type="molecule type" value="Genomic_DNA"/>
</dbReference>
<dbReference type="GO" id="GO:0015562">
    <property type="term" value="F:efflux transmembrane transporter activity"/>
    <property type="evidence" value="ECO:0007669"/>
    <property type="project" value="InterPro"/>
</dbReference>
<evidence type="ECO:0000256" key="8">
    <source>
        <dbReference type="SAM" id="Coils"/>
    </source>
</evidence>
<dbReference type="GO" id="GO:0015288">
    <property type="term" value="F:porin activity"/>
    <property type="evidence" value="ECO:0007669"/>
    <property type="project" value="TreeGrafter"/>
</dbReference>
<keyword evidence="11" id="KW-1185">Reference proteome</keyword>
<dbReference type="GO" id="GO:1990281">
    <property type="term" value="C:efflux pump complex"/>
    <property type="evidence" value="ECO:0007669"/>
    <property type="project" value="TreeGrafter"/>
</dbReference>
<gene>
    <name evidence="10" type="ORF">SAMN04490178_13420</name>
</gene>
<dbReference type="OrthoDB" id="6395775at2"/>
<dbReference type="RefSeq" id="WP_091751577.1">
    <property type="nucleotide sequence ID" value="NZ_FODY01000034.1"/>
</dbReference>
<evidence type="ECO:0000313" key="11">
    <source>
        <dbReference type="Proteomes" id="UP000198847"/>
    </source>
</evidence>
<dbReference type="Proteomes" id="UP000198847">
    <property type="component" value="Unassembled WGS sequence"/>
</dbReference>
<feature type="coiled-coil region" evidence="8">
    <location>
        <begin position="185"/>
        <end position="212"/>
    </location>
</feature>
<dbReference type="InterPro" id="IPR028351">
    <property type="entry name" value="CyaE"/>
</dbReference>
<evidence type="ECO:0000256" key="4">
    <source>
        <dbReference type="ARBA" id="ARBA00022452"/>
    </source>
</evidence>
<dbReference type="Gene3D" id="1.20.1600.10">
    <property type="entry name" value="Outer membrane efflux proteins (OEP)"/>
    <property type="match status" value="1"/>
</dbReference>
<dbReference type="STRING" id="112903.SAMN04490178_13420"/>
<evidence type="ECO:0000313" key="10">
    <source>
        <dbReference type="EMBL" id="SEP45093.1"/>
    </source>
</evidence>
<dbReference type="PANTHER" id="PTHR30026">
    <property type="entry name" value="OUTER MEMBRANE PROTEIN TOLC"/>
    <property type="match status" value="1"/>
</dbReference>
<keyword evidence="9" id="KW-0732">Signal</keyword>
<dbReference type="GO" id="GO:0009279">
    <property type="term" value="C:cell outer membrane"/>
    <property type="evidence" value="ECO:0007669"/>
    <property type="project" value="UniProtKB-SubCell"/>
</dbReference>
<comment type="subcellular location">
    <subcellularLocation>
        <location evidence="1">Cell outer membrane</location>
    </subcellularLocation>
</comment>
<dbReference type="Pfam" id="PF02321">
    <property type="entry name" value="OEP"/>
    <property type="match status" value="2"/>
</dbReference>